<protein>
    <submittedName>
        <fullName evidence="2">Uncharacterized protein</fullName>
    </submittedName>
</protein>
<evidence type="ECO:0000256" key="1">
    <source>
        <dbReference type="SAM" id="MobiDB-lite"/>
    </source>
</evidence>
<reference evidence="2 3" key="1">
    <citation type="journal article" date="2019" name="Commun. Biol.">
        <title>The bagworm genome reveals a unique fibroin gene that provides high tensile strength.</title>
        <authorList>
            <person name="Kono N."/>
            <person name="Nakamura H."/>
            <person name="Ohtoshi R."/>
            <person name="Tomita M."/>
            <person name="Numata K."/>
            <person name="Arakawa K."/>
        </authorList>
    </citation>
    <scope>NUCLEOTIDE SEQUENCE [LARGE SCALE GENOMIC DNA]</scope>
</reference>
<feature type="region of interest" description="Disordered" evidence="1">
    <location>
        <begin position="1"/>
        <end position="34"/>
    </location>
</feature>
<dbReference type="AlphaFoldDB" id="A0A4C1VCU8"/>
<sequence>MMSSAYATAWTATGNGSRSRSSESTIPKRWSKDGALRSAHSRPLPAHFISYVQPYYPVSKIVHQHLVKIRQAAPRLAFTSSTGHHTLSKAPDMSRNIACTYLDPESFATPTFQTRLTILKPMPSNPGAVFGKRLTTPSIYRRVRESSSASEGIKADATRIER</sequence>
<organism evidence="2 3">
    <name type="scientific">Eumeta variegata</name>
    <name type="common">Bagworm moth</name>
    <name type="synonym">Eumeta japonica</name>
    <dbReference type="NCBI Taxonomy" id="151549"/>
    <lineage>
        <taxon>Eukaryota</taxon>
        <taxon>Metazoa</taxon>
        <taxon>Ecdysozoa</taxon>
        <taxon>Arthropoda</taxon>
        <taxon>Hexapoda</taxon>
        <taxon>Insecta</taxon>
        <taxon>Pterygota</taxon>
        <taxon>Neoptera</taxon>
        <taxon>Endopterygota</taxon>
        <taxon>Lepidoptera</taxon>
        <taxon>Glossata</taxon>
        <taxon>Ditrysia</taxon>
        <taxon>Tineoidea</taxon>
        <taxon>Psychidae</taxon>
        <taxon>Oiketicinae</taxon>
        <taxon>Eumeta</taxon>
    </lineage>
</organism>
<proteinExistence type="predicted"/>
<gene>
    <name evidence="2" type="ORF">EVAR_93790_1</name>
</gene>
<evidence type="ECO:0000313" key="2">
    <source>
        <dbReference type="EMBL" id="GBP36097.1"/>
    </source>
</evidence>
<feature type="compositionally biased region" description="Polar residues" evidence="1">
    <location>
        <begin position="1"/>
        <end position="25"/>
    </location>
</feature>
<dbReference type="EMBL" id="BGZK01000314">
    <property type="protein sequence ID" value="GBP36097.1"/>
    <property type="molecule type" value="Genomic_DNA"/>
</dbReference>
<name>A0A4C1VCU8_EUMVA</name>
<dbReference type="Proteomes" id="UP000299102">
    <property type="component" value="Unassembled WGS sequence"/>
</dbReference>
<accession>A0A4C1VCU8</accession>
<comment type="caution">
    <text evidence="2">The sequence shown here is derived from an EMBL/GenBank/DDBJ whole genome shotgun (WGS) entry which is preliminary data.</text>
</comment>
<evidence type="ECO:0000313" key="3">
    <source>
        <dbReference type="Proteomes" id="UP000299102"/>
    </source>
</evidence>
<keyword evidence="3" id="KW-1185">Reference proteome</keyword>